<dbReference type="InterPro" id="IPR005814">
    <property type="entry name" value="Aminotrans_3"/>
</dbReference>
<comment type="cofactor">
    <cofactor evidence="1">
        <name>pyridoxal 5'-phosphate</name>
        <dbReference type="ChEBI" id="CHEBI:597326"/>
    </cofactor>
</comment>
<evidence type="ECO:0000313" key="7">
    <source>
        <dbReference type="EMBL" id="KAL0483473.1"/>
    </source>
</evidence>
<dbReference type="Pfam" id="PF00202">
    <property type="entry name" value="Aminotran_3"/>
    <property type="match status" value="1"/>
</dbReference>
<dbReference type="InterPro" id="IPR015422">
    <property type="entry name" value="PyrdxlP-dep_Trfase_small"/>
</dbReference>
<dbReference type="EMBL" id="JAOPGA020000963">
    <property type="protein sequence ID" value="KAL0483473.1"/>
    <property type="molecule type" value="Genomic_DNA"/>
</dbReference>
<dbReference type="InterPro" id="IPR049704">
    <property type="entry name" value="Aminotrans_3_PPA_site"/>
</dbReference>
<keyword evidence="3 7" id="KW-0032">Aminotransferase</keyword>
<dbReference type="GO" id="GO:0030170">
    <property type="term" value="F:pyridoxal phosphate binding"/>
    <property type="evidence" value="ECO:0007669"/>
    <property type="project" value="InterPro"/>
</dbReference>
<keyword evidence="9" id="KW-1185">Reference proteome</keyword>
<dbReference type="PANTHER" id="PTHR11986:SF79">
    <property type="entry name" value="ACETYLORNITHINE AMINOTRANSFERASE, MITOCHONDRIAL"/>
    <property type="match status" value="1"/>
</dbReference>
<dbReference type="InterPro" id="IPR050103">
    <property type="entry name" value="Class-III_PLP-dep_AT"/>
</dbReference>
<evidence type="ECO:0000256" key="6">
    <source>
        <dbReference type="RuleBase" id="RU003560"/>
    </source>
</evidence>
<evidence type="ECO:0000256" key="1">
    <source>
        <dbReference type="ARBA" id="ARBA00001933"/>
    </source>
</evidence>
<accession>A0AAW2Z3A8</accession>
<dbReference type="PROSITE" id="PS00600">
    <property type="entry name" value="AA_TRANSFER_CLASS_3"/>
    <property type="match status" value="1"/>
</dbReference>
<evidence type="ECO:0000256" key="4">
    <source>
        <dbReference type="ARBA" id="ARBA00022679"/>
    </source>
</evidence>
<dbReference type="PANTHER" id="PTHR11986">
    <property type="entry name" value="AMINOTRANSFERASE CLASS III"/>
    <property type="match status" value="1"/>
</dbReference>
<dbReference type="InterPro" id="IPR015424">
    <property type="entry name" value="PyrdxlP-dep_Trfase"/>
</dbReference>
<dbReference type="GO" id="GO:0042802">
    <property type="term" value="F:identical protein binding"/>
    <property type="evidence" value="ECO:0007669"/>
    <property type="project" value="TreeGrafter"/>
</dbReference>
<gene>
    <name evidence="7" type="ORF">AKO1_001439</name>
    <name evidence="8" type="ORF">AKO1_014547</name>
</gene>
<evidence type="ECO:0000256" key="3">
    <source>
        <dbReference type="ARBA" id="ARBA00022576"/>
    </source>
</evidence>
<dbReference type="Gene3D" id="3.90.1150.10">
    <property type="entry name" value="Aspartate Aminotransferase, domain 1"/>
    <property type="match status" value="1"/>
</dbReference>
<reference evidence="7 9" key="1">
    <citation type="submission" date="2024-03" db="EMBL/GenBank/DDBJ databases">
        <title>The Acrasis kona genome and developmental transcriptomes reveal deep origins of eukaryotic multicellular pathways.</title>
        <authorList>
            <person name="Sheikh S."/>
            <person name="Fu C.-J."/>
            <person name="Brown M.W."/>
            <person name="Baldauf S.L."/>
        </authorList>
    </citation>
    <scope>NUCLEOTIDE SEQUENCE [LARGE SCALE GENOMIC DNA]</scope>
    <source>
        <strain evidence="7 9">ATCC MYA-3509</strain>
    </source>
</reference>
<dbReference type="AlphaFoldDB" id="A0AAW2Z3A8"/>
<evidence type="ECO:0000313" key="8">
    <source>
        <dbReference type="EMBL" id="KAL0483535.1"/>
    </source>
</evidence>
<comment type="similarity">
    <text evidence="2 6">Belongs to the class-III pyridoxal-phosphate-dependent aminotransferase family.</text>
</comment>
<evidence type="ECO:0000256" key="5">
    <source>
        <dbReference type="ARBA" id="ARBA00022898"/>
    </source>
</evidence>
<dbReference type="Gene3D" id="3.40.640.10">
    <property type="entry name" value="Type I PLP-dependent aspartate aminotransferase-like (Major domain)"/>
    <property type="match status" value="1"/>
</dbReference>
<dbReference type="GO" id="GO:0008483">
    <property type="term" value="F:transaminase activity"/>
    <property type="evidence" value="ECO:0007669"/>
    <property type="project" value="UniProtKB-KW"/>
</dbReference>
<protein>
    <submittedName>
        <fullName evidence="7">4-aminobutyrate aminotransferase</fullName>
    </submittedName>
</protein>
<name>A0AAW2Z3A8_9EUKA</name>
<dbReference type="SUPFAM" id="SSF53383">
    <property type="entry name" value="PLP-dependent transferases"/>
    <property type="match status" value="1"/>
</dbReference>
<evidence type="ECO:0000313" key="9">
    <source>
        <dbReference type="Proteomes" id="UP001431209"/>
    </source>
</evidence>
<dbReference type="InterPro" id="IPR015421">
    <property type="entry name" value="PyrdxlP-dep_Trfase_major"/>
</dbReference>
<keyword evidence="4" id="KW-0808">Transferase</keyword>
<organism evidence="7 9">
    <name type="scientific">Acrasis kona</name>
    <dbReference type="NCBI Taxonomy" id="1008807"/>
    <lineage>
        <taxon>Eukaryota</taxon>
        <taxon>Discoba</taxon>
        <taxon>Heterolobosea</taxon>
        <taxon>Tetramitia</taxon>
        <taxon>Eutetramitia</taxon>
        <taxon>Acrasidae</taxon>
        <taxon>Acrasis</taxon>
    </lineage>
</organism>
<dbReference type="CDD" id="cd00610">
    <property type="entry name" value="OAT_like"/>
    <property type="match status" value="1"/>
</dbReference>
<proteinExistence type="inferred from homology"/>
<comment type="caution">
    <text evidence="7">The sequence shown here is derived from an EMBL/GenBank/DDBJ whole genome shotgun (WGS) entry which is preliminary data.</text>
</comment>
<sequence length="466" mass="50984">MFIRRASRPLRNLQYVTQKYSKETASHSYVLDQIKDLAPAISHQTNFVTDRAQGSYIYDDANNEKYLDFTCGIGVTNTGHCHPKVVKAIQDQAGKLLHGQVNIVNHAPMGTLIGKLKEKVIFDKKLDTFFFANSGAEAVENAIKMAKHYTKRTNVIVFQGSFHGRTVATMSLTTSKIIYRVGQQPLMSGVHVAPFPYCHHCVCNSKPSHTCGDRIESDCCMDPIKHLKTLFKQQTSPQETAAILIEPVLGEGGYVPAPKKFMQELRSICDEHGIVFIADEVQTGFGRTGKYFAMEHSGVVPDLLVMAKGIASGLPLSGVVGNKKFMEKSPVGSLGGTYGGNALACAAACGTIDAIEEEGMLENATKMGEYLRGRLNEIKKKHPSLVGDVRGEGLMLAVEFKSEDVGYGFSSAVAKNALKHKLLLLTTSIYETLRIIPPINVSKEEVDIAVDILDKCIEEAKADIKL</sequence>
<evidence type="ECO:0000256" key="2">
    <source>
        <dbReference type="ARBA" id="ARBA00008954"/>
    </source>
</evidence>
<dbReference type="PIRSF" id="PIRSF000521">
    <property type="entry name" value="Transaminase_4ab_Lys_Orn"/>
    <property type="match status" value="1"/>
</dbReference>
<dbReference type="FunFam" id="3.40.640.10:FF:000013">
    <property type="entry name" value="4-aminobutyrate aminotransferase"/>
    <property type="match status" value="1"/>
</dbReference>
<dbReference type="EMBL" id="JAOPGA020000966">
    <property type="protein sequence ID" value="KAL0483535.1"/>
    <property type="molecule type" value="Genomic_DNA"/>
</dbReference>
<dbReference type="Proteomes" id="UP001431209">
    <property type="component" value="Unassembled WGS sequence"/>
</dbReference>
<keyword evidence="5 6" id="KW-0663">Pyridoxal phosphate</keyword>